<evidence type="ECO:0000313" key="4">
    <source>
        <dbReference type="Proteomes" id="UP001501676"/>
    </source>
</evidence>
<keyword evidence="4" id="KW-1185">Reference proteome</keyword>
<keyword evidence="2" id="KW-0812">Transmembrane</keyword>
<sequence>MESLSRSDQVTVAAVIVVIGVLVALSVRGTRRGAPARMGAIVAGIVLLLALMVGLRAHDLTKPRSDERPESAALRPTTAQPYGDATVSGDPQRGVTVHAPTADPATGGAYFSDAQFCDGRLEASVRTGDVSLGADARQKSAGSTPQTANAVPAAEQPPSGLALQIRAGSDPTVPAVLSIEYSRADQEVRLVAGDGTTLGALASTAEDAAIRVDLDGTHAAAWFDGQPLTDGAVPVTGGCGAVRFSAWGSDAALRDLVIRPAS</sequence>
<dbReference type="Proteomes" id="UP001501676">
    <property type="component" value="Unassembled WGS sequence"/>
</dbReference>
<reference evidence="4" key="1">
    <citation type="journal article" date="2019" name="Int. J. Syst. Evol. Microbiol.">
        <title>The Global Catalogue of Microorganisms (GCM) 10K type strain sequencing project: providing services to taxonomists for standard genome sequencing and annotation.</title>
        <authorList>
            <consortium name="The Broad Institute Genomics Platform"/>
            <consortium name="The Broad Institute Genome Sequencing Center for Infectious Disease"/>
            <person name="Wu L."/>
            <person name="Ma J."/>
        </authorList>
    </citation>
    <scope>NUCLEOTIDE SEQUENCE [LARGE SCALE GENOMIC DNA]</scope>
    <source>
        <strain evidence="4">JCM 9458</strain>
    </source>
</reference>
<evidence type="ECO:0000256" key="2">
    <source>
        <dbReference type="SAM" id="Phobius"/>
    </source>
</evidence>
<proteinExistence type="predicted"/>
<comment type="caution">
    <text evidence="3">The sequence shown here is derived from an EMBL/GenBank/DDBJ whole genome shotgun (WGS) entry which is preliminary data.</text>
</comment>
<feature type="transmembrane region" description="Helical" evidence="2">
    <location>
        <begin position="36"/>
        <end position="55"/>
    </location>
</feature>
<feature type="compositionally biased region" description="Polar residues" evidence="1">
    <location>
        <begin position="140"/>
        <end position="149"/>
    </location>
</feature>
<name>A0ABP6T7S1_9ACTN</name>
<protein>
    <submittedName>
        <fullName evidence="3">Uncharacterized protein</fullName>
    </submittedName>
</protein>
<keyword evidence="2" id="KW-1133">Transmembrane helix</keyword>
<evidence type="ECO:0000313" key="3">
    <source>
        <dbReference type="EMBL" id="GAA3394472.1"/>
    </source>
</evidence>
<gene>
    <name evidence="3" type="ORF">GCM10020369_64010</name>
</gene>
<feature type="region of interest" description="Disordered" evidence="1">
    <location>
        <begin position="134"/>
        <end position="156"/>
    </location>
</feature>
<feature type="transmembrane region" description="Helical" evidence="2">
    <location>
        <begin position="12"/>
        <end position="30"/>
    </location>
</feature>
<feature type="region of interest" description="Disordered" evidence="1">
    <location>
        <begin position="62"/>
        <end position="104"/>
    </location>
</feature>
<organism evidence="3 4">
    <name type="scientific">Cryptosporangium minutisporangium</name>
    <dbReference type="NCBI Taxonomy" id="113569"/>
    <lineage>
        <taxon>Bacteria</taxon>
        <taxon>Bacillati</taxon>
        <taxon>Actinomycetota</taxon>
        <taxon>Actinomycetes</taxon>
        <taxon>Cryptosporangiales</taxon>
        <taxon>Cryptosporangiaceae</taxon>
        <taxon>Cryptosporangium</taxon>
    </lineage>
</organism>
<dbReference type="RefSeq" id="WP_345731977.1">
    <property type="nucleotide sequence ID" value="NZ_BAAAYN010000044.1"/>
</dbReference>
<accession>A0ABP6T7S1</accession>
<keyword evidence="2" id="KW-0472">Membrane</keyword>
<evidence type="ECO:0000256" key="1">
    <source>
        <dbReference type="SAM" id="MobiDB-lite"/>
    </source>
</evidence>
<dbReference type="EMBL" id="BAAAYN010000044">
    <property type="protein sequence ID" value="GAA3394472.1"/>
    <property type="molecule type" value="Genomic_DNA"/>
</dbReference>